<feature type="compositionally biased region" description="Polar residues" evidence="1">
    <location>
        <begin position="235"/>
        <end position="254"/>
    </location>
</feature>
<feature type="region of interest" description="Disordered" evidence="1">
    <location>
        <begin position="290"/>
        <end position="313"/>
    </location>
</feature>
<feature type="compositionally biased region" description="Basic and acidic residues" evidence="1">
    <location>
        <begin position="127"/>
        <end position="143"/>
    </location>
</feature>
<feature type="compositionally biased region" description="Low complexity" evidence="1">
    <location>
        <begin position="255"/>
        <end position="269"/>
    </location>
</feature>
<dbReference type="OrthoDB" id="21418at2759"/>
<feature type="region of interest" description="Disordered" evidence="1">
    <location>
        <begin position="205"/>
        <end position="224"/>
    </location>
</feature>
<keyword evidence="3" id="KW-1185">Reference proteome</keyword>
<feature type="region of interest" description="Disordered" evidence="1">
    <location>
        <begin position="229"/>
        <end position="276"/>
    </location>
</feature>
<evidence type="ECO:0000313" key="3">
    <source>
        <dbReference type="Proteomes" id="UP000326757"/>
    </source>
</evidence>
<feature type="compositionally biased region" description="Polar residues" evidence="1">
    <location>
        <begin position="144"/>
        <end position="174"/>
    </location>
</feature>
<evidence type="ECO:0000256" key="1">
    <source>
        <dbReference type="SAM" id="MobiDB-lite"/>
    </source>
</evidence>
<dbReference type="PANTHER" id="PTHR38645:SF1">
    <property type="entry name" value="YALI0F12243P"/>
    <property type="match status" value="1"/>
</dbReference>
<feature type="compositionally biased region" description="Pro residues" evidence="1">
    <location>
        <begin position="178"/>
        <end position="192"/>
    </location>
</feature>
<accession>A0A5N6KD55</accession>
<feature type="compositionally biased region" description="Pro residues" evidence="1">
    <location>
        <begin position="644"/>
        <end position="664"/>
    </location>
</feature>
<sequence length="695" mass="73295">MALCPPNRKNSQTLHQQGVTSTNPFSTTIMDSMRSLNTSLPGGKSPSKQQNVEPPHQLLIAQFKAAALSVTNLYKTAAADQARARAEGYQDALDELLSFLDKEDIGLSDGEGWRIRRWATERLDGRDATLHNDSDDEIPEKTDSGSSPVIHRSQSSTHIPTPTAKSSGSTSPMRTESAPPPPTAIVPDPEPPTITALPQGTFTFRSSQQYPQDPDILLSDLDLSDKGRSQPVDCFNNQPTGISLTRPSRNNARHNNLSSRLNARSSTTTGRGAGQKRKINFGDFFDIGNLGPGDDSSGGGGKRGSYVIGGSHDHVPRHERELDCSRYMQTIVTHSYLASSVITITTVILNEITHTEPSTEIVYVTARNVQPRNIVIVTVTGDATTLTTTEEGIKTTTTKTIPPYAISACPNYSVYVEACRNHLSVMVATATITAPTSYVTEYATASLPADSSGSLISEPILGNVETINVTSSSLGEKSSSSSSSLGLVVEPASTNVTASFLSFSSSVFEILSVTSFETSKSPGSGTYLPTSLPITSSRAISLSSSSVNSFGSTSFSGPPASTTPLSSSILATFRTLNSMSKVSIEASSNSLTSATESSPLSTRSSASGTLIISPSSSSSNVSSTIFLSSASRDTLVTSSSSTLLPPPGPPPSPPHLRSPSLTPPFPPSSPHVALLLPAAKTNFALQTIHVCVNQL</sequence>
<feature type="compositionally biased region" description="Polar residues" evidence="1">
    <location>
        <begin position="8"/>
        <end position="24"/>
    </location>
</feature>
<name>A0A5N6KD55_MONLA</name>
<dbReference type="PANTHER" id="PTHR38645">
    <property type="entry name" value="CHROMOSOME 9, WHOLE GENOME SHOTGUN SEQUENCE"/>
    <property type="match status" value="1"/>
</dbReference>
<comment type="caution">
    <text evidence="2">The sequence shown here is derived from an EMBL/GenBank/DDBJ whole genome shotgun (WGS) entry which is preliminary data.</text>
</comment>
<feature type="region of interest" description="Disordered" evidence="1">
    <location>
        <begin position="127"/>
        <end position="198"/>
    </location>
</feature>
<gene>
    <name evidence="2" type="ORF">EYC80_002876</name>
</gene>
<dbReference type="AlphaFoldDB" id="A0A5N6KD55"/>
<feature type="region of interest" description="Disordered" evidence="1">
    <location>
        <begin position="1"/>
        <end position="24"/>
    </location>
</feature>
<dbReference type="EMBL" id="VIGI01000004">
    <property type="protein sequence ID" value="KAB8300952.1"/>
    <property type="molecule type" value="Genomic_DNA"/>
</dbReference>
<organism evidence="2 3">
    <name type="scientific">Monilinia laxa</name>
    <name type="common">Brown rot fungus</name>
    <name type="synonym">Sclerotinia laxa</name>
    <dbReference type="NCBI Taxonomy" id="61186"/>
    <lineage>
        <taxon>Eukaryota</taxon>
        <taxon>Fungi</taxon>
        <taxon>Dikarya</taxon>
        <taxon>Ascomycota</taxon>
        <taxon>Pezizomycotina</taxon>
        <taxon>Leotiomycetes</taxon>
        <taxon>Helotiales</taxon>
        <taxon>Sclerotiniaceae</taxon>
        <taxon>Monilinia</taxon>
    </lineage>
</organism>
<feature type="region of interest" description="Disordered" evidence="1">
    <location>
        <begin position="637"/>
        <end position="664"/>
    </location>
</feature>
<reference evidence="2 3" key="1">
    <citation type="submission" date="2019-06" db="EMBL/GenBank/DDBJ databases">
        <title>Genome Sequence of the Brown Rot Fungal Pathogen Monilinia laxa.</title>
        <authorList>
            <person name="De Miccolis Angelini R.M."/>
            <person name="Landi L."/>
            <person name="Abate D."/>
            <person name="Pollastro S."/>
            <person name="Romanazzi G."/>
            <person name="Faretra F."/>
        </authorList>
    </citation>
    <scope>NUCLEOTIDE SEQUENCE [LARGE SCALE GENOMIC DNA]</scope>
    <source>
        <strain evidence="2 3">Mlax316</strain>
    </source>
</reference>
<evidence type="ECO:0000313" key="2">
    <source>
        <dbReference type="EMBL" id="KAB8300952.1"/>
    </source>
</evidence>
<proteinExistence type="predicted"/>
<protein>
    <submittedName>
        <fullName evidence="2">Uncharacterized protein</fullName>
    </submittedName>
</protein>
<dbReference type="Proteomes" id="UP000326757">
    <property type="component" value="Unassembled WGS sequence"/>
</dbReference>